<feature type="signal peptide" evidence="2">
    <location>
        <begin position="1"/>
        <end position="19"/>
    </location>
</feature>
<reference evidence="3 4" key="1">
    <citation type="journal article" date="2021" name="Nat. Commun.">
        <title>Genetic determinants of endophytism in the Arabidopsis root mycobiome.</title>
        <authorList>
            <person name="Mesny F."/>
            <person name="Miyauchi S."/>
            <person name="Thiergart T."/>
            <person name="Pickel B."/>
            <person name="Atanasova L."/>
            <person name="Karlsson M."/>
            <person name="Huettel B."/>
            <person name="Barry K.W."/>
            <person name="Haridas S."/>
            <person name="Chen C."/>
            <person name="Bauer D."/>
            <person name="Andreopoulos W."/>
            <person name="Pangilinan J."/>
            <person name="LaButti K."/>
            <person name="Riley R."/>
            <person name="Lipzen A."/>
            <person name="Clum A."/>
            <person name="Drula E."/>
            <person name="Henrissat B."/>
            <person name="Kohler A."/>
            <person name="Grigoriev I.V."/>
            <person name="Martin F.M."/>
            <person name="Hacquard S."/>
        </authorList>
    </citation>
    <scope>NUCLEOTIDE SEQUENCE [LARGE SCALE GENOMIC DNA]</scope>
    <source>
        <strain evidence="3 4">MPI-CAGE-CH-0241</strain>
    </source>
</reference>
<proteinExistence type="predicted"/>
<organism evidence="3 4">
    <name type="scientific">Thelonectria olida</name>
    <dbReference type="NCBI Taxonomy" id="1576542"/>
    <lineage>
        <taxon>Eukaryota</taxon>
        <taxon>Fungi</taxon>
        <taxon>Dikarya</taxon>
        <taxon>Ascomycota</taxon>
        <taxon>Pezizomycotina</taxon>
        <taxon>Sordariomycetes</taxon>
        <taxon>Hypocreomycetidae</taxon>
        <taxon>Hypocreales</taxon>
        <taxon>Nectriaceae</taxon>
        <taxon>Thelonectria</taxon>
    </lineage>
</organism>
<keyword evidence="4" id="KW-1185">Reference proteome</keyword>
<keyword evidence="2" id="KW-0732">Signal</keyword>
<dbReference type="EMBL" id="JAGPYM010000016">
    <property type="protein sequence ID" value="KAH6886396.1"/>
    <property type="molecule type" value="Genomic_DNA"/>
</dbReference>
<sequence>MHSQKIALALTPLFLLARADIQLDNDDVPTACATICKPVVDLTRACEVDLRGDSNDRTEDRLEAQCVCTNDSFNVSRITALCADCMRQNVNNNDNDDDDDDDDNDIDDGDLEDINDIMYTCGFASSSYASGSSTLAASITVNATAPTASSQLTTTIVPGNTASDRQVTTVTGSGTTLTSTGSATAEATGTDESSSTNSDDSGSSATATDDSASGTASASASATDNVANVVGPAGLAGAAVVGAFMMLA</sequence>
<protein>
    <recommendedName>
        <fullName evidence="5">Protein CAP22</fullName>
    </recommendedName>
</protein>
<dbReference type="Proteomes" id="UP000777438">
    <property type="component" value="Unassembled WGS sequence"/>
</dbReference>
<comment type="caution">
    <text evidence="3">The sequence shown here is derived from an EMBL/GenBank/DDBJ whole genome shotgun (WGS) entry which is preliminary data.</text>
</comment>
<evidence type="ECO:0000256" key="1">
    <source>
        <dbReference type="SAM" id="MobiDB-lite"/>
    </source>
</evidence>
<name>A0A9P8W004_9HYPO</name>
<feature type="compositionally biased region" description="Acidic residues" evidence="1">
    <location>
        <begin position="94"/>
        <end position="111"/>
    </location>
</feature>
<evidence type="ECO:0008006" key="5">
    <source>
        <dbReference type="Google" id="ProtNLM"/>
    </source>
</evidence>
<feature type="region of interest" description="Disordered" evidence="1">
    <location>
        <begin position="91"/>
        <end position="111"/>
    </location>
</feature>
<evidence type="ECO:0000313" key="3">
    <source>
        <dbReference type="EMBL" id="KAH6886396.1"/>
    </source>
</evidence>
<gene>
    <name evidence="3" type="ORF">B0T10DRAFT_608061</name>
</gene>
<feature type="region of interest" description="Disordered" evidence="1">
    <location>
        <begin position="165"/>
        <end position="222"/>
    </location>
</feature>
<dbReference type="AlphaFoldDB" id="A0A9P8W004"/>
<accession>A0A9P8W004</accession>
<feature type="chain" id="PRO_5040414151" description="Protein CAP22" evidence="2">
    <location>
        <begin position="20"/>
        <end position="248"/>
    </location>
</feature>
<evidence type="ECO:0000256" key="2">
    <source>
        <dbReference type="SAM" id="SignalP"/>
    </source>
</evidence>
<dbReference type="OrthoDB" id="4843554at2759"/>
<feature type="compositionally biased region" description="Low complexity" evidence="1">
    <location>
        <begin position="168"/>
        <end position="222"/>
    </location>
</feature>
<evidence type="ECO:0000313" key="4">
    <source>
        <dbReference type="Proteomes" id="UP000777438"/>
    </source>
</evidence>